<reference evidence="1 2" key="1">
    <citation type="journal article" date="2012" name="Int. J. Syst. Evol. Microbiol.">
        <title>Characterization of Tetragenococcus strains from sugar thick juice reveals a novel species, Tetragenococcus osmophilus sp. nov., and divides Tetragenococcus halophilus into two subspecies, T. halophilus subsp. halophilus subsp. nov. and T. halophilus subsp. flandriensis subsp. nov.</title>
        <authorList>
            <person name="Juste A."/>
            <person name="Van Trappen S."/>
            <person name="Verreth C."/>
            <person name="Cleenwerck I."/>
            <person name="De Vos P."/>
            <person name="Lievens B."/>
            <person name="Willems K.A."/>
        </authorList>
    </citation>
    <scope>NUCLEOTIDE SEQUENCE [LARGE SCALE GENOMIC DNA]</scope>
    <source>
        <strain evidence="1 2">LMG 26042</strain>
    </source>
</reference>
<gene>
    <name evidence="1" type="ORF">C7H83_03905</name>
</gene>
<proteinExistence type="predicted"/>
<dbReference type="Gene3D" id="2.60.120.580">
    <property type="entry name" value="Acetamidase/Formamidase-like domains"/>
    <property type="match status" value="2"/>
</dbReference>
<protein>
    <submittedName>
        <fullName evidence="1">Acetamidase</fullName>
    </submittedName>
</protein>
<dbReference type="PANTHER" id="PTHR31891">
    <property type="entry name" value="FORMAMIDASE C869.04-RELATED"/>
    <property type="match status" value="1"/>
</dbReference>
<evidence type="ECO:0000313" key="2">
    <source>
        <dbReference type="Proteomes" id="UP000280475"/>
    </source>
</evidence>
<dbReference type="PANTHER" id="PTHR31891:SF1">
    <property type="entry name" value="FORMAMIDASE C869.04-RELATED"/>
    <property type="match status" value="1"/>
</dbReference>
<dbReference type="AlphaFoldDB" id="A0A3G5FHT4"/>
<evidence type="ECO:0000313" key="1">
    <source>
        <dbReference type="EMBL" id="AYW49688.1"/>
    </source>
</evidence>
<accession>A0A3G5FHT4</accession>
<sequence length="353" mass="38903">MAETHKFTTDRVHYTWHKEHEPILTIDSGDTVVFEIREVSDNQFNFHSTTEAISELDWDYVYPLSGPVYINGAEPGDTLAVKILDLKTKHWGWTAVLPGLGLLAEDYPDVYLRTFDLSDGKYIHFSDDIKVPIDPFLGTMGVCPKDGDGTPIMPPGNFGGNLDVRQLTIGTKLYLPVQQAGALFSCGDGHAAQGDGEVCVSALECPMYASLKFTVIKASEKSIPSPQFQTKGGLTQKVNHDDFYGTTGVGPDLMTGAQEALRSMIDYVSETYAIDKIDAYLLASLCVDLKISEIVDAGQYVVSALLPLSIFDDSEKSIRTKLSYSKFNKFSFSAGGIYKFSPVLFTFAKIYFK</sequence>
<dbReference type="Pfam" id="PF03069">
    <property type="entry name" value="FmdA_AmdA"/>
    <property type="match status" value="2"/>
</dbReference>
<dbReference type="RefSeq" id="WP_123985480.1">
    <property type="nucleotide sequence ID" value="NZ_CP027768.1"/>
</dbReference>
<organism evidence="1 2">
    <name type="scientific">Tetragenococcus halophilus</name>
    <name type="common">Pediococcus halophilus</name>
    <dbReference type="NCBI Taxonomy" id="51669"/>
    <lineage>
        <taxon>Bacteria</taxon>
        <taxon>Bacillati</taxon>
        <taxon>Bacillota</taxon>
        <taxon>Bacilli</taxon>
        <taxon>Lactobacillales</taxon>
        <taxon>Enterococcaceae</taxon>
        <taxon>Tetragenococcus</taxon>
    </lineage>
</organism>
<name>A0A3G5FHT4_TETHA</name>
<dbReference type="InterPro" id="IPR004304">
    <property type="entry name" value="FmdA_AmdA"/>
</dbReference>
<dbReference type="Proteomes" id="UP000280475">
    <property type="component" value="Chromosome"/>
</dbReference>
<dbReference type="EMBL" id="CP027768">
    <property type="protein sequence ID" value="AYW49688.1"/>
    <property type="molecule type" value="Genomic_DNA"/>
</dbReference>
<dbReference type="SUPFAM" id="SSF141130">
    <property type="entry name" value="Acetamidase/Formamidase-like"/>
    <property type="match status" value="1"/>
</dbReference>
<dbReference type="Gene3D" id="3.10.28.20">
    <property type="entry name" value="Acetamidase/Formamidase-like domains"/>
    <property type="match status" value="1"/>
</dbReference>
<dbReference type="GO" id="GO:0016811">
    <property type="term" value="F:hydrolase activity, acting on carbon-nitrogen (but not peptide) bonds, in linear amides"/>
    <property type="evidence" value="ECO:0007669"/>
    <property type="project" value="InterPro"/>
</dbReference>